<dbReference type="Proteomes" id="UP001141806">
    <property type="component" value="Unassembled WGS sequence"/>
</dbReference>
<sequence>MPLVPPPPTLEQEQYGIGTKGDELVGLLRDVPMSGDVSFLQSYDEEQEQNGIATEEDELVGVLRDVSMSGDASLLQSFDEGRHCEEGTHQDSWLMSSQCIIIIRN</sequence>
<name>A0A9Q0QQA0_9MAGN</name>
<accession>A0A9Q0QQA0</accession>
<evidence type="ECO:0000313" key="2">
    <source>
        <dbReference type="Proteomes" id="UP001141806"/>
    </source>
</evidence>
<organism evidence="1 2">
    <name type="scientific">Protea cynaroides</name>
    <dbReference type="NCBI Taxonomy" id="273540"/>
    <lineage>
        <taxon>Eukaryota</taxon>
        <taxon>Viridiplantae</taxon>
        <taxon>Streptophyta</taxon>
        <taxon>Embryophyta</taxon>
        <taxon>Tracheophyta</taxon>
        <taxon>Spermatophyta</taxon>
        <taxon>Magnoliopsida</taxon>
        <taxon>Proteales</taxon>
        <taxon>Proteaceae</taxon>
        <taxon>Protea</taxon>
    </lineage>
</organism>
<protein>
    <submittedName>
        <fullName evidence="1">Uncharacterized protein</fullName>
    </submittedName>
</protein>
<dbReference type="AlphaFoldDB" id="A0A9Q0QQA0"/>
<keyword evidence="2" id="KW-1185">Reference proteome</keyword>
<comment type="caution">
    <text evidence="1">The sequence shown here is derived from an EMBL/GenBank/DDBJ whole genome shotgun (WGS) entry which is preliminary data.</text>
</comment>
<evidence type="ECO:0000313" key="1">
    <source>
        <dbReference type="EMBL" id="KAJ4967947.1"/>
    </source>
</evidence>
<dbReference type="EMBL" id="JAMYWD010000006">
    <property type="protein sequence ID" value="KAJ4967947.1"/>
    <property type="molecule type" value="Genomic_DNA"/>
</dbReference>
<gene>
    <name evidence="1" type="ORF">NE237_014648</name>
</gene>
<proteinExistence type="predicted"/>
<reference evidence="1" key="1">
    <citation type="journal article" date="2023" name="Plant J.">
        <title>The genome of the king protea, Protea cynaroides.</title>
        <authorList>
            <person name="Chang J."/>
            <person name="Duong T.A."/>
            <person name="Schoeman C."/>
            <person name="Ma X."/>
            <person name="Roodt D."/>
            <person name="Barker N."/>
            <person name="Li Z."/>
            <person name="Van de Peer Y."/>
            <person name="Mizrachi E."/>
        </authorList>
    </citation>
    <scope>NUCLEOTIDE SEQUENCE</scope>
    <source>
        <tissue evidence="1">Young leaves</tissue>
    </source>
</reference>